<dbReference type="EMBL" id="JAACJP010000002">
    <property type="protein sequence ID" value="KAF5386829.1"/>
    <property type="molecule type" value="Genomic_DNA"/>
</dbReference>
<proteinExistence type="predicted"/>
<feature type="region of interest" description="Disordered" evidence="1">
    <location>
        <begin position="92"/>
        <end position="135"/>
    </location>
</feature>
<gene>
    <name evidence="2" type="ORF">D9615_001532</name>
</gene>
<name>A0A8H5MAK7_9AGAR</name>
<evidence type="ECO:0000313" key="2">
    <source>
        <dbReference type="EMBL" id="KAF5386829.1"/>
    </source>
</evidence>
<evidence type="ECO:0000256" key="1">
    <source>
        <dbReference type="SAM" id="MobiDB-lite"/>
    </source>
</evidence>
<sequence>MVLTTAQSQRKALGFKKSIITGATGCRGCVQIYSSYWSPDNAVVHIYEHTQQFNLTDPVQVIRLHAFCSKLGKYIQDLFVTDLQDWTPPAEMTLQNHRWRSPDRPSESEGSTGTDVRARPISNRPSDADAAGTDQFSEVMKWRDEVVQDNLFMQGQV</sequence>
<reference evidence="2 3" key="1">
    <citation type="journal article" date="2020" name="ISME J.">
        <title>Uncovering the hidden diversity of litter-decomposition mechanisms in mushroom-forming fungi.</title>
        <authorList>
            <person name="Floudas D."/>
            <person name="Bentzer J."/>
            <person name="Ahren D."/>
            <person name="Johansson T."/>
            <person name="Persson P."/>
            <person name="Tunlid A."/>
        </authorList>
    </citation>
    <scope>NUCLEOTIDE SEQUENCE [LARGE SCALE GENOMIC DNA]</scope>
    <source>
        <strain evidence="2 3">CBS 661.87</strain>
    </source>
</reference>
<dbReference type="OrthoDB" id="2996045at2759"/>
<organism evidence="2 3">
    <name type="scientific">Tricholomella constricta</name>
    <dbReference type="NCBI Taxonomy" id="117010"/>
    <lineage>
        <taxon>Eukaryota</taxon>
        <taxon>Fungi</taxon>
        <taxon>Dikarya</taxon>
        <taxon>Basidiomycota</taxon>
        <taxon>Agaricomycotina</taxon>
        <taxon>Agaricomycetes</taxon>
        <taxon>Agaricomycetidae</taxon>
        <taxon>Agaricales</taxon>
        <taxon>Tricholomatineae</taxon>
        <taxon>Lyophyllaceae</taxon>
        <taxon>Tricholomella</taxon>
    </lineage>
</organism>
<comment type="caution">
    <text evidence="2">The sequence shown here is derived from an EMBL/GenBank/DDBJ whole genome shotgun (WGS) entry which is preliminary data.</text>
</comment>
<protein>
    <submittedName>
        <fullName evidence="2">Uncharacterized protein</fullName>
    </submittedName>
</protein>
<evidence type="ECO:0000313" key="3">
    <source>
        <dbReference type="Proteomes" id="UP000565441"/>
    </source>
</evidence>
<accession>A0A8H5MAK7</accession>
<dbReference type="Proteomes" id="UP000565441">
    <property type="component" value="Unassembled WGS sequence"/>
</dbReference>
<dbReference type="AlphaFoldDB" id="A0A8H5MAK7"/>
<keyword evidence="3" id="KW-1185">Reference proteome</keyword>